<proteinExistence type="predicted"/>
<dbReference type="EMBL" id="JAYKXP010000144">
    <property type="protein sequence ID" value="KAK7022898.1"/>
    <property type="molecule type" value="Genomic_DNA"/>
</dbReference>
<dbReference type="AlphaFoldDB" id="A0AAW0BB02"/>
<sequence length="296" mass="34392">MAPPPEPPITGTLLYRVFQRQSPLREPEDQLIPGQNVLAAASEKQMIRHVFKWKLGDTPTRYRSASQSFVWALWEAWRRNKELPIPSNQIEILIIDCAHPSPLTIHRLYERPYLDMFDTNASRAWVQHAREVLVEGGIPEANIIARVSWSEICNHLPSFFNLYVKLEKGYRWRYEDCVGRCRSEGKKETRNSIETFLNKVFKPDLEKRVWEKILVDGYLRNMELHFFAHLFRDTTTPNDALIPMIHNYSHQTGRLEETNEKSVVALWRTFSQLQGGIGAIHSSGVLYNFEKSLADG</sequence>
<dbReference type="Pfam" id="PF24494">
    <property type="entry name" value="DUF7587"/>
    <property type="match status" value="1"/>
</dbReference>
<name>A0AAW0BB02_9AGAR</name>
<evidence type="ECO:0000259" key="1">
    <source>
        <dbReference type="Pfam" id="PF24494"/>
    </source>
</evidence>
<organism evidence="2 3">
    <name type="scientific">Paramarasmius palmivorus</name>
    <dbReference type="NCBI Taxonomy" id="297713"/>
    <lineage>
        <taxon>Eukaryota</taxon>
        <taxon>Fungi</taxon>
        <taxon>Dikarya</taxon>
        <taxon>Basidiomycota</taxon>
        <taxon>Agaricomycotina</taxon>
        <taxon>Agaricomycetes</taxon>
        <taxon>Agaricomycetidae</taxon>
        <taxon>Agaricales</taxon>
        <taxon>Marasmiineae</taxon>
        <taxon>Marasmiaceae</taxon>
        <taxon>Paramarasmius</taxon>
    </lineage>
</organism>
<evidence type="ECO:0000313" key="2">
    <source>
        <dbReference type="EMBL" id="KAK7022898.1"/>
    </source>
</evidence>
<keyword evidence="3" id="KW-1185">Reference proteome</keyword>
<dbReference type="Proteomes" id="UP001383192">
    <property type="component" value="Unassembled WGS sequence"/>
</dbReference>
<comment type="caution">
    <text evidence="2">The sequence shown here is derived from an EMBL/GenBank/DDBJ whole genome shotgun (WGS) entry which is preliminary data.</text>
</comment>
<protein>
    <recommendedName>
        <fullName evidence="1">DUF7587 domain-containing protein</fullName>
    </recommendedName>
</protein>
<gene>
    <name evidence="2" type="ORF">VNI00_016885</name>
</gene>
<evidence type="ECO:0000313" key="3">
    <source>
        <dbReference type="Proteomes" id="UP001383192"/>
    </source>
</evidence>
<dbReference type="InterPro" id="IPR056009">
    <property type="entry name" value="DUF7587"/>
</dbReference>
<accession>A0AAW0BB02</accession>
<feature type="domain" description="DUF7587" evidence="1">
    <location>
        <begin position="42"/>
        <end position="151"/>
    </location>
</feature>
<reference evidence="2 3" key="1">
    <citation type="submission" date="2024-01" db="EMBL/GenBank/DDBJ databases">
        <title>A draft genome for a cacao thread blight-causing isolate of Paramarasmius palmivorus.</title>
        <authorList>
            <person name="Baruah I.K."/>
            <person name="Bukari Y."/>
            <person name="Amoako-Attah I."/>
            <person name="Meinhardt L.W."/>
            <person name="Bailey B.A."/>
            <person name="Cohen S.P."/>
        </authorList>
    </citation>
    <scope>NUCLEOTIDE SEQUENCE [LARGE SCALE GENOMIC DNA]</scope>
    <source>
        <strain evidence="2 3">GH-12</strain>
    </source>
</reference>